<organism evidence="1">
    <name type="scientific">uncultured Truepera sp</name>
    <dbReference type="NCBI Taxonomy" id="543023"/>
    <lineage>
        <taxon>Bacteria</taxon>
        <taxon>Thermotogati</taxon>
        <taxon>Deinococcota</taxon>
        <taxon>Deinococci</taxon>
        <taxon>Trueperales</taxon>
        <taxon>Trueperaceae</taxon>
        <taxon>Truepera</taxon>
        <taxon>environmental samples</taxon>
    </lineage>
</organism>
<evidence type="ECO:0000313" key="1">
    <source>
        <dbReference type="EMBL" id="CAA9580295.1"/>
    </source>
</evidence>
<dbReference type="EMBL" id="CADCWP010000243">
    <property type="protein sequence ID" value="CAA9580295.1"/>
    <property type="molecule type" value="Genomic_DNA"/>
</dbReference>
<name>A0A6J4VMY9_9DEIN</name>
<keyword evidence="1" id="KW-0067">ATP-binding</keyword>
<keyword evidence="1" id="KW-0547">Nucleotide-binding</keyword>
<dbReference type="EC" id="3.6.3.19" evidence="1"/>
<protein>
    <submittedName>
        <fullName evidence="1">Maltose/maltodextrin transport ATP-binding protein MalK</fullName>
        <ecNumber evidence="1">3.6.3.19</ecNumber>
    </submittedName>
</protein>
<accession>A0A6J4VMY9</accession>
<dbReference type="GO" id="GO:0016787">
    <property type="term" value="F:hydrolase activity"/>
    <property type="evidence" value="ECO:0007669"/>
    <property type="project" value="UniProtKB-KW"/>
</dbReference>
<proteinExistence type="predicted"/>
<reference evidence="1" key="1">
    <citation type="submission" date="2020-02" db="EMBL/GenBank/DDBJ databases">
        <authorList>
            <person name="Meier V. D."/>
        </authorList>
    </citation>
    <scope>NUCLEOTIDE SEQUENCE</scope>
    <source>
        <strain evidence="1">AVDCRST_MAG86</strain>
    </source>
</reference>
<feature type="non-terminal residue" evidence="1">
    <location>
        <position position="56"/>
    </location>
</feature>
<dbReference type="AlphaFoldDB" id="A0A6J4VMY9"/>
<dbReference type="GO" id="GO:0005524">
    <property type="term" value="F:ATP binding"/>
    <property type="evidence" value="ECO:0007669"/>
    <property type="project" value="UniProtKB-KW"/>
</dbReference>
<gene>
    <name evidence="1" type="ORF">AVDCRST_MAG86-2655</name>
</gene>
<sequence>MRRKKLYVTKVRMLHSVIQLHHRAQVLGRKRRQVMAEVVLDHVYKRYGPVTVVKDF</sequence>
<keyword evidence="1" id="KW-0378">Hydrolase</keyword>